<reference evidence="1" key="1">
    <citation type="submission" date="2018-05" db="EMBL/GenBank/DDBJ databases">
        <authorList>
            <person name="Lanie J.A."/>
            <person name="Ng W.-L."/>
            <person name="Kazmierczak K.M."/>
            <person name="Andrzejewski T.M."/>
            <person name="Davidsen T.M."/>
            <person name="Wayne K.J."/>
            <person name="Tettelin H."/>
            <person name="Glass J.I."/>
            <person name="Rusch D."/>
            <person name="Podicherti R."/>
            <person name="Tsui H.-C.T."/>
            <person name="Winkler M.E."/>
        </authorList>
    </citation>
    <scope>NUCLEOTIDE SEQUENCE</scope>
</reference>
<proteinExistence type="predicted"/>
<organism evidence="1">
    <name type="scientific">marine metagenome</name>
    <dbReference type="NCBI Taxonomy" id="408172"/>
    <lineage>
        <taxon>unclassified sequences</taxon>
        <taxon>metagenomes</taxon>
        <taxon>ecological metagenomes</taxon>
    </lineage>
</organism>
<accession>A0A381QZQ3</accession>
<dbReference type="EMBL" id="UINC01001594">
    <property type="protein sequence ID" value="SUZ84444.1"/>
    <property type="molecule type" value="Genomic_DNA"/>
</dbReference>
<evidence type="ECO:0000313" key="1">
    <source>
        <dbReference type="EMBL" id="SUZ84444.1"/>
    </source>
</evidence>
<dbReference type="AlphaFoldDB" id="A0A381QZQ3"/>
<protein>
    <submittedName>
        <fullName evidence="1">Uncharacterized protein</fullName>
    </submittedName>
</protein>
<gene>
    <name evidence="1" type="ORF">METZ01_LOCUS37298</name>
</gene>
<sequence>MNLEETAVLLLLRSQHLDVGTIMDLLDLGDREFREMTTRNSQIHELLEARRQGTLPAIEVEPKQCLACSEWFMPYASERYCSDPCKVAGNIQNV</sequence>
<name>A0A381QZQ3_9ZZZZ</name>